<reference evidence="4" key="2">
    <citation type="submission" date="2019-07" db="EMBL/GenBank/DDBJ databases">
        <title>Helicobacter labacensis sp. nov., Helicobacter mehlei sp. nov. and Helicobacter vulpis sp. nov., isolated from gastric mucosa of red fox (Vulpis vulpis).</title>
        <authorList>
            <person name="Papic B."/>
        </authorList>
    </citation>
    <scope>NUCLEOTIDE SEQUENCE [LARGE SCALE GENOMIC DNA]</scope>
    <source>
        <strain evidence="4">L8b</strain>
    </source>
</reference>
<dbReference type="SUPFAM" id="SSF48452">
    <property type="entry name" value="TPR-like"/>
    <property type="match status" value="1"/>
</dbReference>
<proteinExistence type="predicted"/>
<dbReference type="Gene3D" id="1.25.40.10">
    <property type="entry name" value="Tetratricopeptide repeat domain"/>
    <property type="match status" value="1"/>
</dbReference>
<accession>A0A553UUT2</accession>
<keyword evidence="2" id="KW-0802">TPR repeat</keyword>
<dbReference type="InterPro" id="IPR013105">
    <property type="entry name" value="TPR_2"/>
</dbReference>
<keyword evidence="1" id="KW-0677">Repeat</keyword>
<comment type="caution">
    <text evidence="3">The sequence shown here is derived from an EMBL/GenBank/DDBJ whole genome shotgun (WGS) entry which is preliminary data.</text>
</comment>
<evidence type="ECO:0000313" key="3">
    <source>
        <dbReference type="EMBL" id="TSA83978.1"/>
    </source>
</evidence>
<dbReference type="AlphaFoldDB" id="A0A553UUT2"/>
<evidence type="ECO:0000313" key="4">
    <source>
        <dbReference type="Proteomes" id="UP000319322"/>
    </source>
</evidence>
<dbReference type="Proteomes" id="UP000319322">
    <property type="component" value="Unassembled WGS sequence"/>
</dbReference>
<gene>
    <name evidence="3" type="ORF">FNE76_04800</name>
</gene>
<dbReference type="InterPro" id="IPR011990">
    <property type="entry name" value="TPR-like_helical_dom_sf"/>
</dbReference>
<evidence type="ECO:0000256" key="1">
    <source>
        <dbReference type="ARBA" id="ARBA00022737"/>
    </source>
</evidence>
<dbReference type="EMBL" id="VKGC01000009">
    <property type="protein sequence ID" value="TSA83978.1"/>
    <property type="molecule type" value="Genomic_DNA"/>
</dbReference>
<organism evidence="3 4">
    <name type="scientific">Helicobacter mehlei</name>
    <dbReference type="NCBI Taxonomy" id="2316080"/>
    <lineage>
        <taxon>Bacteria</taxon>
        <taxon>Pseudomonadati</taxon>
        <taxon>Campylobacterota</taxon>
        <taxon>Epsilonproteobacteria</taxon>
        <taxon>Campylobacterales</taxon>
        <taxon>Helicobacteraceae</taxon>
        <taxon>Helicobacter</taxon>
    </lineage>
</organism>
<dbReference type="OrthoDB" id="5324863at2"/>
<keyword evidence="4" id="KW-1185">Reference proteome</keyword>
<sequence length="97" mass="11628">MGLFTEQEYKKALERFIWLAQIKYRPAFSSYMAGQCAYKEKHYQEAIKFYQQSLAIKKQASYTAILLENLANAYKALKDEKHYAHYRHLLEQQRARD</sequence>
<reference evidence="3 4" key="3">
    <citation type="submission" date="2019-07" db="EMBL/GenBank/DDBJ databases">
        <authorList>
            <person name="Papic B."/>
        </authorList>
    </citation>
    <scope>NUCLEOTIDE SEQUENCE [LARGE SCALE GENOMIC DNA]</scope>
    <source>
        <strain evidence="3 4">L8b</strain>
    </source>
</reference>
<reference evidence="3 4" key="1">
    <citation type="submission" date="2019-07" db="EMBL/GenBank/DDBJ databases">
        <title>Helicobacter labacensis sp. nov., Helicobacter mehlei sp. nov. and Helicobacter vulpis sp. nov., isolated from gastric mucosa of red fox (Vulpis vulpis).</title>
        <authorList>
            <person name="Kusar D."/>
            <person name="Gruntar I."/>
            <person name="Pate M."/>
            <person name="Zajc U."/>
            <person name="Ocepek M."/>
        </authorList>
    </citation>
    <scope>NUCLEOTIDE SEQUENCE [LARGE SCALE GENOMIC DNA]</scope>
    <source>
        <strain evidence="3 4">L8b</strain>
    </source>
</reference>
<evidence type="ECO:0000256" key="2">
    <source>
        <dbReference type="ARBA" id="ARBA00022803"/>
    </source>
</evidence>
<name>A0A553UUT2_9HELI</name>
<protein>
    <submittedName>
        <fullName evidence="3">Uncharacterized protein</fullName>
    </submittedName>
</protein>
<dbReference type="Pfam" id="PF07719">
    <property type="entry name" value="TPR_2"/>
    <property type="match status" value="1"/>
</dbReference>